<accession>A0ABU6BD40</accession>
<dbReference type="Proteomes" id="UP000029267">
    <property type="component" value="Unassembled WGS sequence"/>
</dbReference>
<proteinExistence type="predicted"/>
<comment type="caution">
    <text evidence="1">The sequence shown here is derived from an EMBL/GenBank/DDBJ whole genome shotgun (WGS) entry which is preliminary data.</text>
</comment>
<protein>
    <submittedName>
        <fullName evidence="1">Uncharacterized protein</fullName>
    </submittedName>
</protein>
<name>A0ABU6BD40_9BACL</name>
<sequence>MIRCHGLIRLPSKPHHRVIKTVERTFAAVGTITLVPHRDEEGVVWLDIAGELLRLDGDAFRGKNPVRLRFLANGIIR</sequence>
<organism evidence="1 2">
    <name type="scientific">Geobacillus icigianus</name>
    <dbReference type="NCBI Taxonomy" id="1430331"/>
    <lineage>
        <taxon>Bacteria</taxon>
        <taxon>Bacillati</taxon>
        <taxon>Bacillota</taxon>
        <taxon>Bacilli</taxon>
        <taxon>Bacillales</taxon>
        <taxon>Anoxybacillaceae</taxon>
        <taxon>Geobacillus</taxon>
    </lineage>
</organism>
<dbReference type="EMBL" id="JPYA02000001">
    <property type="protein sequence ID" value="MEB3749747.1"/>
    <property type="molecule type" value="Genomic_DNA"/>
</dbReference>
<keyword evidence="2" id="KW-1185">Reference proteome</keyword>
<reference evidence="1 2" key="1">
    <citation type="journal article" date="2014" name="Genome Announc.">
        <title>Draft Genome Sequence of Geobacillus icigianus Strain G1w1T Isolated from Hot Springs in the Valley of Geysers, Kamchatka (Russian Federation).</title>
        <authorList>
            <person name="Bryanskaya A.V."/>
            <person name="Rozanov A.S."/>
            <person name="Logacheva M.D."/>
            <person name="Kotenko A.V."/>
            <person name="Peltek S.E."/>
        </authorList>
    </citation>
    <scope>NUCLEOTIDE SEQUENCE [LARGE SCALE GENOMIC DNA]</scope>
    <source>
        <strain evidence="1 2">G1w1</strain>
    </source>
</reference>
<evidence type="ECO:0000313" key="2">
    <source>
        <dbReference type="Proteomes" id="UP000029267"/>
    </source>
</evidence>
<evidence type="ECO:0000313" key="1">
    <source>
        <dbReference type="EMBL" id="MEB3749747.1"/>
    </source>
</evidence>
<gene>
    <name evidence="1" type="ORF">EP10_000586</name>
</gene>